<evidence type="ECO:0000313" key="1">
    <source>
        <dbReference type="EMBL" id="PKY52146.1"/>
    </source>
</evidence>
<dbReference type="AlphaFoldDB" id="A0A2I1GZT7"/>
<dbReference type="EMBL" id="LLXI01001148">
    <property type="protein sequence ID" value="PKY52146.1"/>
    <property type="molecule type" value="Genomic_DNA"/>
</dbReference>
<protein>
    <submittedName>
        <fullName evidence="1">Uncharacterized protein</fullName>
    </submittedName>
</protein>
<accession>A0A2I1GZT7</accession>
<name>A0A2I1GZT7_9GLOM</name>
<dbReference type="VEuPathDB" id="FungiDB:RhiirA1_445779"/>
<reference evidence="1 2" key="1">
    <citation type="submission" date="2015-10" db="EMBL/GenBank/DDBJ databases">
        <title>Genome analyses suggest a sexual origin of heterokaryosis in a supposedly ancient asexual fungus.</title>
        <authorList>
            <person name="Ropars J."/>
            <person name="Sedzielewska K."/>
            <person name="Noel J."/>
            <person name="Charron P."/>
            <person name="Farinelli L."/>
            <person name="Marton T."/>
            <person name="Kruger M."/>
            <person name="Pelin A."/>
            <person name="Brachmann A."/>
            <person name="Corradi N."/>
        </authorList>
    </citation>
    <scope>NUCLEOTIDE SEQUENCE [LARGE SCALE GENOMIC DNA]</scope>
    <source>
        <strain evidence="1 2">A4</strain>
    </source>
</reference>
<dbReference type="Proteomes" id="UP000234323">
    <property type="component" value="Unassembled WGS sequence"/>
</dbReference>
<sequence length="146" mass="17464">MIFFHREALYQLYFSIPKPEPKHIYYFSQSKNFEEWCNTKKGEQNVIYEDFEVTSTSVIFKENDYDEHSHLNYDDNIESIIKDLLIVGNDLNVDIVNLIKIFKGDNSIEKVEKIEEIEEVRAKKIHLKVNVERLHNILEELKKKDL</sequence>
<comment type="caution">
    <text evidence="1">The sequence shown here is derived from an EMBL/GenBank/DDBJ whole genome shotgun (WGS) entry which is preliminary data.</text>
</comment>
<keyword evidence="2" id="KW-1185">Reference proteome</keyword>
<proteinExistence type="predicted"/>
<organism evidence="1 2">
    <name type="scientific">Rhizophagus irregularis</name>
    <dbReference type="NCBI Taxonomy" id="588596"/>
    <lineage>
        <taxon>Eukaryota</taxon>
        <taxon>Fungi</taxon>
        <taxon>Fungi incertae sedis</taxon>
        <taxon>Mucoromycota</taxon>
        <taxon>Glomeromycotina</taxon>
        <taxon>Glomeromycetes</taxon>
        <taxon>Glomerales</taxon>
        <taxon>Glomeraceae</taxon>
        <taxon>Rhizophagus</taxon>
    </lineage>
</organism>
<gene>
    <name evidence="1" type="ORF">RhiirA4_469602</name>
</gene>
<dbReference type="VEuPathDB" id="FungiDB:FUN_016343"/>
<evidence type="ECO:0000313" key="2">
    <source>
        <dbReference type="Proteomes" id="UP000234323"/>
    </source>
</evidence>